<protein>
    <submittedName>
        <fullName evidence="1">Uncharacterized protein</fullName>
    </submittedName>
</protein>
<keyword evidence="2" id="KW-1185">Reference proteome</keyword>
<evidence type="ECO:0000313" key="1">
    <source>
        <dbReference type="EMBL" id="CAG7649442.1"/>
    </source>
</evidence>
<gene>
    <name evidence="1" type="ORF">SBRY_50097</name>
</gene>
<accession>A0A9W4MJ08</accession>
<proteinExistence type="predicted"/>
<dbReference type="AlphaFoldDB" id="A0A9W4MJ08"/>
<dbReference type="Proteomes" id="UP001153328">
    <property type="component" value="Unassembled WGS sequence"/>
</dbReference>
<comment type="caution">
    <text evidence="1">The sequence shown here is derived from an EMBL/GenBank/DDBJ whole genome shotgun (WGS) entry which is preliminary data.</text>
</comment>
<name>A0A9W4MJ08_9ACTN</name>
<dbReference type="EMBL" id="CAJVAX010000019">
    <property type="protein sequence ID" value="CAG7649442.1"/>
    <property type="molecule type" value="Genomic_DNA"/>
</dbReference>
<organism evidence="1 2">
    <name type="scientific">Actinacidiphila bryophytorum</name>
    <dbReference type="NCBI Taxonomy" id="1436133"/>
    <lineage>
        <taxon>Bacteria</taxon>
        <taxon>Bacillati</taxon>
        <taxon>Actinomycetota</taxon>
        <taxon>Actinomycetes</taxon>
        <taxon>Kitasatosporales</taxon>
        <taxon>Streptomycetaceae</taxon>
        <taxon>Actinacidiphila</taxon>
    </lineage>
</organism>
<evidence type="ECO:0000313" key="2">
    <source>
        <dbReference type="Proteomes" id="UP001153328"/>
    </source>
</evidence>
<reference evidence="1" key="1">
    <citation type="submission" date="2021-06" db="EMBL/GenBank/DDBJ databases">
        <authorList>
            <person name="Arsene-Ploetze F."/>
        </authorList>
    </citation>
    <scope>NUCLEOTIDE SEQUENCE</scope>
    <source>
        <strain evidence="1">SBRY1</strain>
    </source>
</reference>
<sequence length="135" mass="15240">MEITDLAVTDFDDSPHPVRAERHVGCDEPASQALYPGPDVVKVRHQSTLERAVRVRREQSGFAIQPPHAHFSRNGLQFRERLKAAQNDSTSKELLLQFYEALHYPCKPRPVSEIGNEARLLPFVLAGFDVVLHDS</sequence>